<sequence>MKLPIYLGLLHRSEHTLAASFRQVAEGHAAEPDVYYLCRSLADQCETHERALAPIVERYGEAAEEDEPERLHADELSQTRSGPVGLLRDLQDLYLLASLVDITWTAVEQAAQGLRDQELIDVVSRCDGETGTQLAWLSTRMKQAAPQALIVAE</sequence>
<reference evidence="1 2" key="1">
    <citation type="submission" date="2016-12" db="EMBL/GenBank/DDBJ databases">
        <title>Draft genome of Tersicoccus phoenicis 1P05MA.</title>
        <authorList>
            <person name="Nakajima Y."/>
            <person name="Yoshizawa S."/>
            <person name="Nakamura K."/>
            <person name="Ogura Y."/>
            <person name="Hayashi T."/>
            <person name="Kogure K."/>
        </authorList>
    </citation>
    <scope>NUCLEOTIDE SEQUENCE [LARGE SCALE GENOMIC DNA]</scope>
    <source>
        <strain evidence="1 2">1p05MA</strain>
    </source>
</reference>
<comment type="caution">
    <text evidence="1">The sequence shown here is derived from an EMBL/GenBank/DDBJ whole genome shotgun (WGS) entry which is preliminary data.</text>
</comment>
<proteinExistence type="predicted"/>
<dbReference type="STRING" id="554083.BKD30_01855"/>
<protein>
    <recommendedName>
        <fullName evidence="3">Rubrerythrin family protein</fullName>
    </recommendedName>
</protein>
<accession>A0A1R1LLD4</accession>
<gene>
    <name evidence="1" type="ORF">BKD30_01855</name>
</gene>
<dbReference type="OrthoDB" id="669978at2"/>
<evidence type="ECO:0000313" key="1">
    <source>
        <dbReference type="EMBL" id="OMH28286.1"/>
    </source>
</evidence>
<dbReference type="RefSeq" id="WP_076701197.1">
    <property type="nucleotide sequence ID" value="NZ_MRDE01000009.1"/>
</dbReference>
<organism evidence="1 2">
    <name type="scientific">Tersicoccus phoenicis</name>
    <dbReference type="NCBI Taxonomy" id="554083"/>
    <lineage>
        <taxon>Bacteria</taxon>
        <taxon>Bacillati</taxon>
        <taxon>Actinomycetota</taxon>
        <taxon>Actinomycetes</taxon>
        <taxon>Micrococcales</taxon>
        <taxon>Micrococcaceae</taxon>
        <taxon>Tersicoccus</taxon>
    </lineage>
</organism>
<evidence type="ECO:0008006" key="3">
    <source>
        <dbReference type="Google" id="ProtNLM"/>
    </source>
</evidence>
<evidence type="ECO:0000313" key="2">
    <source>
        <dbReference type="Proteomes" id="UP000187085"/>
    </source>
</evidence>
<dbReference type="AlphaFoldDB" id="A0A1R1LLD4"/>
<keyword evidence="2" id="KW-1185">Reference proteome</keyword>
<name>A0A1R1LLD4_9MICC</name>
<dbReference type="EMBL" id="MRDE01000009">
    <property type="protein sequence ID" value="OMH28286.1"/>
    <property type="molecule type" value="Genomic_DNA"/>
</dbReference>
<dbReference type="Proteomes" id="UP000187085">
    <property type="component" value="Unassembled WGS sequence"/>
</dbReference>